<name>A0A396JJA2_MEDTR</name>
<comment type="caution">
    <text evidence="1">The sequence shown here is derived from an EMBL/GenBank/DDBJ whole genome shotgun (WGS) entry which is preliminary data.</text>
</comment>
<evidence type="ECO:0000313" key="2">
    <source>
        <dbReference type="Proteomes" id="UP000265566"/>
    </source>
</evidence>
<reference evidence="2" key="1">
    <citation type="journal article" date="2018" name="Nat. Plants">
        <title>Whole-genome landscape of Medicago truncatula symbiotic genes.</title>
        <authorList>
            <person name="Pecrix Y."/>
            <person name="Staton S.E."/>
            <person name="Sallet E."/>
            <person name="Lelandais-Briere C."/>
            <person name="Moreau S."/>
            <person name="Carrere S."/>
            <person name="Blein T."/>
            <person name="Jardinaud M.F."/>
            <person name="Latrasse D."/>
            <person name="Zouine M."/>
            <person name="Zahm M."/>
            <person name="Kreplak J."/>
            <person name="Mayjonade B."/>
            <person name="Satge C."/>
            <person name="Perez M."/>
            <person name="Cauet S."/>
            <person name="Marande W."/>
            <person name="Chantry-Darmon C."/>
            <person name="Lopez-Roques C."/>
            <person name="Bouchez O."/>
            <person name="Berard A."/>
            <person name="Debelle F."/>
            <person name="Munos S."/>
            <person name="Bendahmane A."/>
            <person name="Berges H."/>
            <person name="Niebel A."/>
            <person name="Buitink J."/>
            <person name="Frugier F."/>
            <person name="Benhamed M."/>
            <person name="Crespi M."/>
            <person name="Gouzy J."/>
            <person name="Gamas P."/>
        </authorList>
    </citation>
    <scope>NUCLEOTIDE SEQUENCE [LARGE SCALE GENOMIC DNA]</scope>
    <source>
        <strain evidence="2">cv. Jemalong A17</strain>
    </source>
</reference>
<organism evidence="1 2">
    <name type="scientific">Medicago truncatula</name>
    <name type="common">Barrel medic</name>
    <name type="synonym">Medicago tribuloides</name>
    <dbReference type="NCBI Taxonomy" id="3880"/>
    <lineage>
        <taxon>Eukaryota</taxon>
        <taxon>Viridiplantae</taxon>
        <taxon>Streptophyta</taxon>
        <taxon>Embryophyta</taxon>
        <taxon>Tracheophyta</taxon>
        <taxon>Spermatophyta</taxon>
        <taxon>Magnoliopsida</taxon>
        <taxon>eudicotyledons</taxon>
        <taxon>Gunneridae</taxon>
        <taxon>Pentapetalae</taxon>
        <taxon>rosids</taxon>
        <taxon>fabids</taxon>
        <taxon>Fabales</taxon>
        <taxon>Fabaceae</taxon>
        <taxon>Papilionoideae</taxon>
        <taxon>50 kb inversion clade</taxon>
        <taxon>NPAAA clade</taxon>
        <taxon>Hologalegina</taxon>
        <taxon>IRL clade</taxon>
        <taxon>Trifolieae</taxon>
        <taxon>Medicago</taxon>
    </lineage>
</organism>
<dbReference type="AlphaFoldDB" id="A0A396JJA2"/>
<sequence length="105" mass="12204">MGDSCWRKTIACPDFPILLGGTLVGQFVNGSVNWLARHNINCHMYKWKNVTINQLVILSFDMRMEACKYMMLPDGFVVPKDEPTLVVLRDRLCLYYVHMRTHLVL</sequence>
<dbReference type="EMBL" id="PSQE01000002">
    <property type="protein sequence ID" value="RHN75147.1"/>
    <property type="molecule type" value="Genomic_DNA"/>
</dbReference>
<dbReference type="Proteomes" id="UP000265566">
    <property type="component" value="Chromosome 2"/>
</dbReference>
<protein>
    <submittedName>
        <fullName evidence="1">Uncharacterized protein</fullName>
    </submittedName>
</protein>
<proteinExistence type="predicted"/>
<evidence type="ECO:0000313" key="1">
    <source>
        <dbReference type="EMBL" id="RHN75147.1"/>
    </source>
</evidence>
<gene>
    <name evidence="1" type="ORF">MtrunA17_Chr2g0317991</name>
</gene>
<accession>A0A396JJA2</accession>
<dbReference type="Gramene" id="rna11309">
    <property type="protein sequence ID" value="RHN75147.1"/>
    <property type="gene ID" value="gene11309"/>
</dbReference>